<dbReference type="PANTHER" id="PTHR37691:SF1">
    <property type="entry name" value="BLR3518 PROTEIN"/>
    <property type="match status" value="1"/>
</dbReference>
<feature type="chain" id="PRO_5045176895" evidence="1">
    <location>
        <begin position="23"/>
        <end position="190"/>
    </location>
</feature>
<evidence type="ECO:0000313" key="2">
    <source>
        <dbReference type="EMBL" id="MEB4592036.1"/>
    </source>
</evidence>
<dbReference type="Gene3D" id="3.40.1260.10">
    <property type="entry name" value="DsrEFH-like"/>
    <property type="match status" value="1"/>
</dbReference>
<comment type="caution">
    <text evidence="2">The sequence shown here is derived from an EMBL/GenBank/DDBJ whole genome shotgun (WGS) entry which is preliminary data.</text>
</comment>
<feature type="signal peptide" evidence="1">
    <location>
        <begin position="1"/>
        <end position="22"/>
    </location>
</feature>
<reference evidence="3" key="1">
    <citation type="submission" date="2023-07" db="EMBL/GenBank/DDBJ databases">
        <title>The carbon used by Thiothrix.</title>
        <authorList>
            <person name="Chen L."/>
        </authorList>
    </citation>
    <scope>NUCLEOTIDE SEQUENCE [LARGE SCALE GENOMIC DNA]</scope>
</reference>
<gene>
    <name evidence="2" type="ORF">VSS37_13665</name>
</gene>
<dbReference type="EMBL" id="JAYMYJ010000120">
    <property type="protein sequence ID" value="MEB4592036.1"/>
    <property type="molecule type" value="Genomic_DNA"/>
</dbReference>
<name>A0ABU6CYX7_9GAMM</name>
<dbReference type="PANTHER" id="PTHR37691">
    <property type="entry name" value="BLR3518 PROTEIN"/>
    <property type="match status" value="1"/>
</dbReference>
<evidence type="ECO:0000256" key="1">
    <source>
        <dbReference type="SAM" id="SignalP"/>
    </source>
</evidence>
<dbReference type="Proteomes" id="UP001308005">
    <property type="component" value="Unassembled WGS sequence"/>
</dbReference>
<reference evidence="2 3" key="2">
    <citation type="submission" date="2024-01" db="EMBL/GenBank/DDBJ databases">
        <authorList>
            <person name="Xie X."/>
        </authorList>
    </citation>
    <scope>NUCLEOTIDE SEQUENCE [LARGE SCALE GENOMIC DNA]</scope>
    <source>
        <strain evidence="2">SCUT-1</strain>
    </source>
</reference>
<sequence>MLKPILFGLAVMASVLVVPAMAENAKLAAAPPAAEAAKPDAAAADAKFDPGVPAPKVADNYYDGAEKVVFHVSMEGDEKKYLGVLANVSNYIKALDATGKKTDAIIVMNGDGLGLLQVAKEKELDVDAKLPNKITELKGKGVKFEVCYNTLAGRKIKFDELYDAKPEDVIPSGVAEVGRLEAEGYRLLKP</sequence>
<protein>
    <submittedName>
        <fullName evidence="2">DsrE family protein</fullName>
    </submittedName>
</protein>
<evidence type="ECO:0000313" key="3">
    <source>
        <dbReference type="Proteomes" id="UP001308005"/>
    </source>
</evidence>
<keyword evidence="1" id="KW-0732">Signal</keyword>
<dbReference type="RefSeq" id="WP_324696093.1">
    <property type="nucleotide sequence ID" value="NZ_JAYMYJ010000120.1"/>
</dbReference>
<proteinExistence type="predicted"/>
<dbReference type="Pfam" id="PF02635">
    <property type="entry name" value="DsrE"/>
    <property type="match status" value="1"/>
</dbReference>
<dbReference type="InterPro" id="IPR003787">
    <property type="entry name" value="Sulphur_relay_DsrE/F-like"/>
</dbReference>
<dbReference type="InterPro" id="IPR027396">
    <property type="entry name" value="DsrEFH-like"/>
</dbReference>
<keyword evidence="3" id="KW-1185">Reference proteome</keyword>
<dbReference type="SUPFAM" id="SSF75169">
    <property type="entry name" value="DsrEFH-like"/>
    <property type="match status" value="1"/>
</dbReference>
<organism evidence="2 3">
    <name type="scientific">Candidatus Thiothrix phosphatis</name>
    <dbReference type="NCBI Taxonomy" id="3112415"/>
    <lineage>
        <taxon>Bacteria</taxon>
        <taxon>Pseudomonadati</taxon>
        <taxon>Pseudomonadota</taxon>
        <taxon>Gammaproteobacteria</taxon>
        <taxon>Thiotrichales</taxon>
        <taxon>Thiotrichaceae</taxon>
        <taxon>Thiothrix</taxon>
    </lineage>
</organism>
<accession>A0ABU6CYX7</accession>